<dbReference type="AlphaFoldDB" id="A0A538UB39"/>
<dbReference type="InterPro" id="IPR004839">
    <property type="entry name" value="Aminotransferase_I/II_large"/>
</dbReference>
<dbReference type="PANTHER" id="PTHR13693:SF3">
    <property type="entry name" value="LD36009P"/>
    <property type="match status" value="1"/>
</dbReference>
<dbReference type="Gene3D" id="3.90.1150.10">
    <property type="entry name" value="Aspartate Aminotransferase, domain 1"/>
    <property type="match status" value="1"/>
</dbReference>
<proteinExistence type="inferred from homology"/>
<dbReference type="InterPro" id="IPR015424">
    <property type="entry name" value="PyrdxlP-dep_Trfase"/>
</dbReference>
<protein>
    <submittedName>
        <fullName evidence="6">Aminotransferase class I/II-fold pyridoxal phosphate-dependent enzyme</fullName>
    </submittedName>
</protein>
<keyword evidence="6" id="KW-0032">Aminotransferase</keyword>
<dbReference type="InterPro" id="IPR015421">
    <property type="entry name" value="PyrdxlP-dep_Trfase_major"/>
</dbReference>
<dbReference type="EMBL" id="VBPB01000081">
    <property type="protein sequence ID" value="TMQ73106.1"/>
    <property type="molecule type" value="Genomic_DNA"/>
</dbReference>
<evidence type="ECO:0000256" key="4">
    <source>
        <dbReference type="RuleBase" id="RU003693"/>
    </source>
</evidence>
<comment type="caution">
    <text evidence="6">The sequence shown here is derived from an EMBL/GenBank/DDBJ whole genome shotgun (WGS) entry which is preliminary data.</text>
</comment>
<evidence type="ECO:0000256" key="3">
    <source>
        <dbReference type="ARBA" id="ARBA00022898"/>
    </source>
</evidence>
<evidence type="ECO:0000313" key="6">
    <source>
        <dbReference type="EMBL" id="TMQ73106.1"/>
    </source>
</evidence>
<dbReference type="GO" id="GO:0030170">
    <property type="term" value="F:pyridoxal phosphate binding"/>
    <property type="evidence" value="ECO:0007669"/>
    <property type="project" value="InterPro"/>
</dbReference>
<organism evidence="6 7">
    <name type="scientific">Eiseniibacteriota bacterium</name>
    <dbReference type="NCBI Taxonomy" id="2212470"/>
    <lineage>
        <taxon>Bacteria</taxon>
        <taxon>Candidatus Eiseniibacteriota</taxon>
    </lineage>
</organism>
<dbReference type="SUPFAM" id="SSF53383">
    <property type="entry name" value="PLP-dependent transferases"/>
    <property type="match status" value="1"/>
</dbReference>
<reference evidence="6 7" key="1">
    <citation type="journal article" date="2019" name="Nat. Microbiol.">
        <title>Mediterranean grassland soil C-N compound turnover is dependent on rainfall and depth, and is mediated by genomically divergent microorganisms.</title>
        <authorList>
            <person name="Diamond S."/>
            <person name="Andeer P.F."/>
            <person name="Li Z."/>
            <person name="Crits-Christoph A."/>
            <person name="Burstein D."/>
            <person name="Anantharaman K."/>
            <person name="Lane K.R."/>
            <person name="Thomas B.C."/>
            <person name="Pan C."/>
            <person name="Northen T.R."/>
            <person name="Banfield J.F."/>
        </authorList>
    </citation>
    <scope>NUCLEOTIDE SEQUENCE [LARGE SCALE GENOMIC DNA]</scope>
    <source>
        <strain evidence="6">WS_11</strain>
    </source>
</reference>
<comment type="similarity">
    <text evidence="4">Belongs to the class-II pyridoxal-phosphate-dependent aminotransferase family.</text>
</comment>
<name>A0A538UB39_UNCEI</name>
<dbReference type="Gene3D" id="3.40.640.10">
    <property type="entry name" value="Type I PLP-dependent aspartate aminotransferase-like (Major domain)"/>
    <property type="match status" value="1"/>
</dbReference>
<evidence type="ECO:0000256" key="2">
    <source>
        <dbReference type="ARBA" id="ARBA00022679"/>
    </source>
</evidence>
<dbReference type="GO" id="GO:0008483">
    <property type="term" value="F:transaminase activity"/>
    <property type="evidence" value="ECO:0007669"/>
    <property type="project" value="UniProtKB-KW"/>
</dbReference>
<dbReference type="InterPro" id="IPR050087">
    <property type="entry name" value="AON_synthase_class-II"/>
</dbReference>
<sequence length="426" mass="47485">MTERTRVQSQARGDALDYDLSSFYYSSSDDVFDILGIYNDWHEDATLRGYYLYGQPMSSRPTTRVELQEMLEQRRLNLLNLSSYNYLGLSYRPEVIEAAKQALDRYGMGAAGSPVLSGTMDVHVELEHELAAFKKRPACLVFPTGYSTNVGLIQGLMRPGDLIVADQNSHASVVDGAILSKAEVRFFRHNRPEDLEKKLQSRRSKTLVVVEGVYSMDGDVCRLPEIVEIARKYDARIMIDEAHSTFIYGENGRGVAEAFGLEDQIDIHVGTLSKAIGGQGGYVCGSKGLRAYLEAFARSRFFSCALSPVVAAGVLEAVRIAGREPGLRGRLWANVAHIRRLLREEGIDVGESTSQVIPVMIRNDRRIFELGHRLQRAGLYLQPIVYPAVAKHRSRFRISVSAAHTHDQLNEGVAILAHVLREEGIL</sequence>
<feature type="domain" description="Aminotransferase class I/classII large" evidence="5">
    <location>
        <begin position="78"/>
        <end position="414"/>
    </location>
</feature>
<dbReference type="Pfam" id="PF00155">
    <property type="entry name" value="Aminotran_1_2"/>
    <property type="match status" value="1"/>
</dbReference>
<comment type="cofactor">
    <cofactor evidence="1 4">
        <name>pyridoxal 5'-phosphate</name>
        <dbReference type="ChEBI" id="CHEBI:597326"/>
    </cofactor>
</comment>
<dbReference type="InterPro" id="IPR015422">
    <property type="entry name" value="PyrdxlP-dep_Trfase_small"/>
</dbReference>
<dbReference type="InterPro" id="IPR001917">
    <property type="entry name" value="Aminotrans_II_pyridoxalP_BS"/>
</dbReference>
<keyword evidence="2 6" id="KW-0808">Transferase</keyword>
<evidence type="ECO:0000313" key="7">
    <source>
        <dbReference type="Proteomes" id="UP000319771"/>
    </source>
</evidence>
<dbReference type="PROSITE" id="PS00599">
    <property type="entry name" value="AA_TRANSFER_CLASS_2"/>
    <property type="match status" value="1"/>
</dbReference>
<dbReference type="CDD" id="cd06454">
    <property type="entry name" value="KBL_like"/>
    <property type="match status" value="1"/>
</dbReference>
<gene>
    <name evidence="6" type="ORF">E6K81_05525</name>
</gene>
<accession>A0A538UB39</accession>
<dbReference type="PANTHER" id="PTHR13693">
    <property type="entry name" value="CLASS II AMINOTRANSFERASE/8-AMINO-7-OXONONANOATE SYNTHASE"/>
    <property type="match status" value="1"/>
</dbReference>
<keyword evidence="3 4" id="KW-0663">Pyridoxal phosphate</keyword>
<evidence type="ECO:0000256" key="1">
    <source>
        <dbReference type="ARBA" id="ARBA00001933"/>
    </source>
</evidence>
<dbReference type="Proteomes" id="UP000319771">
    <property type="component" value="Unassembled WGS sequence"/>
</dbReference>
<evidence type="ECO:0000259" key="5">
    <source>
        <dbReference type="Pfam" id="PF00155"/>
    </source>
</evidence>